<dbReference type="InterPro" id="IPR011990">
    <property type="entry name" value="TPR-like_helical_dom_sf"/>
</dbReference>
<dbReference type="Pfam" id="PF13432">
    <property type="entry name" value="TPR_16"/>
    <property type="match status" value="1"/>
</dbReference>
<reference evidence="4" key="1">
    <citation type="submission" date="2009-07" db="EMBL/GenBank/DDBJ databases">
        <authorList>
            <consortium name="US DOE Joint Genome Institute (JGI-PGF)"/>
            <person name="Lucas S."/>
            <person name="Copeland A."/>
            <person name="Lapidus A."/>
            <person name="Glavina del Rio T."/>
            <person name="Tice H."/>
            <person name="Bruce D."/>
            <person name="Goodwin L."/>
            <person name="Pitluck S."/>
            <person name="Larimer F."/>
            <person name="Land M.L."/>
            <person name="Mouttaki H."/>
            <person name="He Z."/>
            <person name="Zhou J."/>
            <person name="Hemme C.L."/>
        </authorList>
    </citation>
    <scope>NUCLEOTIDE SEQUENCE</scope>
    <source>
        <strain evidence="4">DSM 2782</strain>
    </source>
</reference>
<gene>
    <name evidence="4" type="ORF">Cpap_2497</name>
</gene>
<dbReference type="InterPro" id="IPR019734">
    <property type="entry name" value="TPR_rpt"/>
</dbReference>
<dbReference type="STRING" id="588581.Cpap_2497"/>
<sequence length="233" mass="26581">MFGKIKSSIYVLKANSAYQKGSTQEAISWLDKAYKTGSAKPGIVITLGYLLLKEGQLDESLKIFKEQLNYTLKIKDNDLYSLKSNYALALWKNGELDRAIALYEEIFPNYKNTNVYGSLGYFYVLKGDLEKALKFNQEAMEYNSTGAVILDNMGQTYYLLGEYEKADEIFKKLIALSPKFPEAYYDYALVLEKLGDKEHCIENLKNALNYKPNFLSGVTVEQIENKLQQVQAE</sequence>
<accession>F1TBE1</accession>
<dbReference type="SUPFAM" id="SSF48452">
    <property type="entry name" value="TPR-like"/>
    <property type="match status" value="1"/>
</dbReference>
<name>F1TBE1_9FIRM</name>
<dbReference type="PANTHER" id="PTHR45586:SF1">
    <property type="entry name" value="LIPOPOLYSACCHARIDE ASSEMBLY PROTEIN B"/>
    <property type="match status" value="1"/>
</dbReference>
<reference evidence="4" key="2">
    <citation type="submission" date="2011-01" db="EMBL/GenBank/DDBJ databases">
        <title>The Non-contiguous Finished genome of Clostridium papyrosolvens.</title>
        <authorList>
            <person name="Lucas S."/>
            <person name="Copeland A."/>
            <person name="Lapidus A."/>
            <person name="Cheng J.-F."/>
            <person name="Goodwin L."/>
            <person name="Pitluck S."/>
            <person name="Misra M."/>
            <person name="Chertkov O."/>
            <person name="Detter J.C."/>
            <person name="Han C."/>
            <person name="Tapia R."/>
            <person name="Land M."/>
            <person name="Hauser L."/>
            <person name="Kyrpides N."/>
            <person name="Ivanova N."/>
            <person name="Pagani I."/>
            <person name="Mouttaki H."/>
            <person name="He Z."/>
            <person name="Zhou J."/>
            <person name="Hemme C.L."/>
            <person name="Woyke T."/>
        </authorList>
    </citation>
    <scope>NUCLEOTIDE SEQUENCE [LARGE SCALE GENOMIC DNA]</scope>
    <source>
        <strain evidence="4">DSM 2782</strain>
    </source>
</reference>
<feature type="repeat" description="TPR" evidence="3">
    <location>
        <begin position="113"/>
        <end position="146"/>
    </location>
</feature>
<evidence type="ECO:0000256" key="3">
    <source>
        <dbReference type="PROSITE-ProRule" id="PRU00339"/>
    </source>
</evidence>
<feature type="repeat" description="TPR" evidence="3">
    <location>
        <begin position="181"/>
        <end position="214"/>
    </location>
</feature>
<protein>
    <submittedName>
        <fullName evidence="4">Tetratricopeptide repeat</fullName>
    </submittedName>
</protein>
<dbReference type="SMART" id="SM00028">
    <property type="entry name" value="TPR"/>
    <property type="match status" value="6"/>
</dbReference>
<evidence type="ECO:0000256" key="2">
    <source>
        <dbReference type="ARBA" id="ARBA00022803"/>
    </source>
</evidence>
<dbReference type="PROSITE" id="PS50293">
    <property type="entry name" value="TPR_REGION"/>
    <property type="match status" value="1"/>
</dbReference>
<dbReference type="eggNOG" id="COG0457">
    <property type="taxonomic scope" value="Bacteria"/>
</dbReference>
<evidence type="ECO:0000313" key="5">
    <source>
        <dbReference type="Proteomes" id="UP000003860"/>
    </source>
</evidence>
<organism evidence="4 5">
    <name type="scientific">Ruminiclostridium papyrosolvens DSM 2782</name>
    <dbReference type="NCBI Taxonomy" id="588581"/>
    <lineage>
        <taxon>Bacteria</taxon>
        <taxon>Bacillati</taxon>
        <taxon>Bacillota</taxon>
        <taxon>Clostridia</taxon>
        <taxon>Eubacteriales</taxon>
        <taxon>Oscillospiraceae</taxon>
        <taxon>Ruminiclostridium</taxon>
    </lineage>
</organism>
<dbReference type="RefSeq" id="WP_004618472.1">
    <property type="nucleotide sequence ID" value="NZ_ACXX02000004.1"/>
</dbReference>
<dbReference type="OrthoDB" id="369370at2"/>
<dbReference type="Pfam" id="PF13414">
    <property type="entry name" value="TPR_11"/>
    <property type="match status" value="1"/>
</dbReference>
<keyword evidence="2 3" id="KW-0802">TPR repeat</keyword>
<dbReference type="PANTHER" id="PTHR45586">
    <property type="entry name" value="TPR REPEAT-CONTAINING PROTEIN PA4667"/>
    <property type="match status" value="1"/>
</dbReference>
<dbReference type="AlphaFoldDB" id="F1TBE1"/>
<evidence type="ECO:0000256" key="1">
    <source>
        <dbReference type="ARBA" id="ARBA00022737"/>
    </source>
</evidence>
<keyword evidence="1" id="KW-0677">Repeat</keyword>
<evidence type="ECO:0000313" key="4">
    <source>
        <dbReference type="EMBL" id="EGD48345.1"/>
    </source>
</evidence>
<feature type="repeat" description="TPR" evidence="3">
    <location>
        <begin position="147"/>
        <end position="180"/>
    </location>
</feature>
<keyword evidence="5" id="KW-1185">Reference proteome</keyword>
<dbReference type="PROSITE" id="PS50005">
    <property type="entry name" value="TPR"/>
    <property type="match status" value="3"/>
</dbReference>
<dbReference type="Gene3D" id="1.25.40.10">
    <property type="entry name" value="Tetratricopeptide repeat domain"/>
    <property type="match status" value="2"/>
</dbReference>
<comment type="caution">
    <text evidence="4">The sequence shown here is derived from an EMBL/GenBank/DDBJ whole genome shotgun (WGS) entry which is preliminary data.</text>
</comment>
<dbReference type="EMBL" id="ACXX02000004">
    <property type="protein sequence ID" value="EGD48345.1"/>
    <property type="molecule type" value="Genomic_DNA"/>
</dbReference>
<dbReference type="Proteomes" id="UP000003860">
    <property type="component" value="Unassembled WGS sequence"/>
</dbReference>
<dbReference type="InterPro" id="IPR051012">
    <property type="entry name" value="CellSynth/LPSAsmb/PSIAsmb"/>
</dbReference>
<proteinExistence type="predicted"/>